<sequence length="229" mass="26576">MNTIQIVSICFITLFLSGCKPQKTKEEEQPKHTTFPAQTELSIPHYFNGEFSLIREHPVLTDCATGNRLTITMDSIAKEVIEKYRKIQKGTNTSLLGVFEGSLSFSNDIEKNQTLQLTLTDFIRFDTVNDCDPQRKITGEYVALIPNRQQPTDKFTLNLHPDYTYTFTIFNMLSNSTRKAKGYWYQLSEDMIALEITPLTNYRNKAYINYSTKELTFINSKRVYHHQEE</sequence>
<dbReference type="InterPro" id="IPR033450">
    <property type="entry name" value="NlpE_C"/>
</dbReference>
<reference evidence="2 5" key="1">
    <citation type="submission" date="2014-07" db="EMBL/GenBank/DDBJ databases">
        <title>Porphyromonadaceae bacterium OUH 308042 = ATCC BAA-2681 = DSM 28342 draft genome.</title>
        <authorList>
            <person name="Sydenham T.V."/>
            <person name="Hasman H."/>
            <person name="Justensen U.S."/>
        </authorList>
    </citation>
    <scope>NUCLEOTIDE SEQUENCE [LARGE SCALE GENOMIC DNA]</scope>
    <source>
        <strain evidence="2 5">OUH 308042</strain>
    </source>
</reference>
<evidence type="ECO:0000313" key="4">
    <source>
        <dbReference type="Proteomes" id="UP000031937"/>
    </source>
</evidence>
<name>A0A0C3MCC6_9PORP</name>
<organism evidence="2 5">
    <name type="scientific">Sanguibacteroides justesenii</name>
    <dbReference type="NCBI Taxonomy" id="1547597"/>
    <lineage>
        <taxon>Bacteria</taxon>
        <taxon>Pseudomonadati</taxon>
        <taxon>Bacteroidota</taxon>
        <taxon>Bacteroidia</taxon>
        <taxon>Bacteroidales</taxon>
        <taxon>Porphyromonadaceae</taxon>
        <taxon>Sanguibacteroides</taxon>
    </lineage>
</organism>
<dbReference type="EMBL" id="JPIT01000007">
    <property type="protein sequence ID" value="KIO47258.1"/>
    <property type="molecule type" value="Genomic_DNA"/>
</dbReference>
<protein>
    <recommendedName>
        <fullName evidence="1">NlpE C-terminal OB domain-containing protein</fullName>
    </recommendedName>
</protein>
<dbReference type="Proteomes" id="UP000031980">
    <property type="component" value="Unassembled WGS sequence"/>
</dbReference>
<dbReference type="InterPro" id="IPR038139">
    <property type="entry name" value="NlpE_C_sf"/>
</dbReference>
<dbReference type="OrthoDB" id="1096928at2"/>
<dbReference type="Gene3D" id="2.40.50.540">
    <property type="match status" value="1"/>
</dbReference>
<dbReference type="Pfam" id="PF17185">
    <property type="entry name" value="NlpE_C"/>
    <property type="match status" value="1"/>
</dbReference>
<reference evidence="3 4" key="2">
    <citation type="submission" date="2014-07" db="EMBL/GenBank/DDBJ databases">
        <title>Porphyromonadaceae bacterium OUH 334697 = ATCC BAA-2682 = DSM 28341 draft genome.</title>
        <authorList>
            <person name="Sydenham T.V."/>
            <person name="Hasman H."/>
            <person name="Justesen U.S."/>
        </authorList>
    </citation>
    <scope>NUCLEOTIDE SEQUENCE [LARGE SCALE GENOMIC DNA]</scope>
    <source>
        <strain evidence="3 4">OUH 334697</strain>
    </source>
</reference>
<dbReference type="AlphaFoldDB" id="A0A0C3MCC6"/>
<evidence type="ECO:0000313" key="5">
    <source>
        <dbReference type="Proteomes" id="UP000031980"/>
    </source>
</evidence>
<dbReference type="Proteomes" id="UP000031937">
    <property type="component" value="Unassembled WGS sequence"/>
</dbReference>
<dbReference type="RefSeq" id="WP_041502087.1">
    <property type="nucleotide sequence ID" value="NZ_JPIT01000007.1"/>
</dbReference>
<gene>
    <name evidence="2" type="ORF">BA92_11955</name>
    <name evidence="3" type="ORF">IE90_01295</name>
</gene>
<dbReference type="EMBL" id="JPIU01000040">
    <property type="protein sequence ID" value="KIO44083.1"/>
    <property type="molecule type" value="Genomic_DNA"/>
</dbReference>
<accession>A0A0C3MCC6</accession>
<comment type="caution">
    <text evidence="2">The sequence shown here is derived from an EMBL/GenBank/DDBJ whole genome shotgun (WGS) entry which is preliminary data.</text>
</comment>
<evidence type="ECO:0000313" key="3">
    <source>
        <dbReference type="EMBL" id="KIO47258.1"/>
    </source>
</evidence>
<feature type="domain" description="NlpE C-terminal OB" evidence="1">
    <location>
        <begin position="44"/>
        <end position="132"/>
    </location>
</feature>
<evidence type="ECO:0000313" key="2">
    <source>
        <dbReference type="EMBL" id="KIO44083.1"/>
    </source>
</evidence>
<evidence type="ECO:0000259" key="1">
    <source>
        <dbReference type="Pfam" id="PF17185"/>
    </source>
</evidence>
<proteinExistence type="predicted"/>
<keyword evidence="5" id="KW-1185">Reference proteome</keyword>